<keyword evidence="2" id="KW-1185">Reference proteome</keyword>
<reference evidence="1 2" key="1">
    <citation type="journal article" date="2018" name="IMA Fungus">
        <title>IMA Genome-F 10: Nine draft genome sequences of Claviceps purpurea s.lat., including C. arundinis, C. humidiphila, and C. cf. spartinae, pseudomolecules for the pitch canker pathogen Fusarium circinatum, draft genome of Davidsoniella eucalypti, Grosmannia galeiformis, Quambalaria eucalypti, and Teratosphaeria destructans.</title>
        <authorList>
            <person name="Wingfield B.D."/>
            <person name="Liu M."/>
            <person name="Nguyen H.D."/>
            <person name="Lane F.A."/>
            <person name="Morgan S.W."/>
            <person name="De Vos L."/>
            <person name="Wilken P.M."/>
            <person name="Duong T.A."/>
            <person name="Aylward J."/>
            <person name="Coetzee M.P."/>
            <person name="Dadej K."/>
            <person name="De Beer Z.W."/>
            <person name="Findlay W."/>
            <person name="Havenga M."/>
            <person name="Kolarik M."/>
            <person name="Menzies J.G."/>
            <person name="Naidoo K."/>
            <person name="Pochopski O."/>
            <person name="Shoukouhi P."/>
            <person name="Santana Q.C."/>
            <person name="Seifert K.A."/>
            <person name="Soal N."/>
            <person name="Steenkamp E.T."/>
            <person name="Tatham C.T."/>
            <person name="van der Nest M.A."/>
            <person name="Wingfield M.J."/>
        </authorList>
    </citation>
    <scope>NUCLEOTIDE SEQUENCE [LARGE SCALE GENOMIC DNA]</scope>
    <source>
        <strain evidence="1">CMW44962</strain>
    </source>
</reference>
<name>A0A9W7T189_9PEZI</name>
<dbReference type="Proteomes" id="UP001138500">
    <property type="component" value="Unassembled WGS sequence"/>
</dbReference>
<accession>A0A9W7T189</accession>
<dbReference type="OrthoDB" id="9975758at2759"/>
<comment type="caution">
    <text evidence="1">The sequence shown here is derived from an EMBL/GenBank/DDBJ whole genome shotgun (WGS) entry which is preliminary data.</text>
</comment>
<evidence type="ECO:0000313" key="1">
    <source>
        <dbReference type="EMBL" id="KAH9845444.1"/>
    </source>
</evidence>
<sequence length="197" mass="21954">MDNITLRAPTFSSAAAASPDFESPTIPWLTETWHVTHSSLPMWQSKRNVRIQYTPLPPSNPSIPAQNTDRLDDTVTFQTLYHSKLQTVRGVDKCASAGDGRGEWDWRGKGWLVIAGSHWEVLGWGEEADGNKWAVTCFAKTLFTPAGIDVYSKERAGVKRETLQGIKKALAASEDQAIRKMAGEMFEVKIDDMRGEE</sequence>
<evidence type="ECO:0000313" key="2">
    <source>
        <dbReference type="Proteomes" id="UP001138500"/>
    </source>
</evidence>
<gene>
    <name evidence="1" type="ORF">Tdes44962_MAKER06652</name>
</gene>
<protein>
    <submittedName>
        <fullName evidence="1">Uncharacterized protein</fullName>
    </submittedName>
</protein>
<dbReference type="EMBL" id="RIBY02000069">
    <property type="protein sequence ID" value="KAH9845444.1"/>
    <property type="molecule type" value="Genomic_DNA"/>
</dbReference>
<proteinExistence type="predicted"/>
<organism evidence="1 2">
    <name type="scientific">Teratosphaeria destructans</name>
    <dbReference type="NCBI Taxonomy" id="418781"/>
    <lineage>
        <taxon>Eukaryota</taxon>
        <taxon>Fungi</taxon>
        <taxon>Dikarya</taxon>
        <taxon>Ascomycota</taxon>
        <taxon>Pezizomycotina</taxon>
        <taxon>Dothideomycetes</taxon>
        <taxon>Dothideomycetidae</taxon>
        <taxon>Mycosphaerellales</taxon>
        <taxon>Teratosphaeriaceae</taxon>
        <taxon>Teratosphaeria</taxon>
    </lineage>
</organism>
<dbReference type="AlphaFoldDB" id="A0A9W7T189"/>
<reference evidence="1 2" key="2">
    <citation type="journal article" date="2021" name="Curr. Genet.">
        <title>Genetic response to nitrogen starvation in the aggressive Eucalyptus foliar pathogen Teratosphaeria destructans.</title>
        <authorList>
            <person name="Havenga M."/>
            <person name="Wingfield B.D."/>
            <person name="Wingfield M.J."/>
            <person name="Dreyer L.L."/>
            <person name="Roets F."/>
            <person name="Aylward J."/>
        </authorList>
    </citation>
    <scope>NUCLEOTIDE SEQUENCE [LARGE SCALE GENOMIC DNA]</scope>
    <source>
        <strain evidence="1">CMW44962</strain>
    </source>
</reference>